<organism evidence="2 3">
    <name type="scientific">Sphingomonas panacisoli</name>
    <dbReference type="NCBI Taxonomy" id="1813879"/>
    <lineage>
        <taxon>Bacteria</taxon>
        <taxon>Pseudomonadati</taxon>
        <taxon>Pseudomonadota</taxon>
        <taxon>Alphaproteobacteria</taxon>
        <taxon>Sphingomonadales</taxon>
        <taxon>Sphingomonadaceae</taxon>
        <taxon>Sphingomonas</taxon>
    </lineage>
</organism>
<keyword evidence="3" id="KW-1185">Reference proteome</keyword>
<dbReference type="AlphaFoldDB" id="A0A5B8LF42"/>
<feature type="domain" description="DUF6894" evidence="1">
    <location>
        <begin position="3"/>
        <end position="71"/>
    </location>
</feature>
<sequence length="79" mass="8740">MARYFFHLFNDEVTSDDEGTECPDDAAAIALAEEEVAIQAAESVRRHRHLVRSHHIVLANEAGDTVTTITFGDVVTVQE</sequence>
<evidence type="ECO:0000259" key="1">
    <source>
        <dbReference type="Pfam" id="PF21834"/>
    </source>
</evidence>
<dbReference type="EMBL" id="CP042306">
    <property type="protein sequence ID" value="QDZ06807.1"/>
    <property type="molecule type" value="Genomic_DNA"/>
</dbReference>
<protein>
    <recommendedName>
        <fullName evidence="1">DUF6894 domain-containing protein</fullName>
    </recommendedName>
</protein>
<reference evidence="2 3" key="1">
    <citation type="submission" date="2019-07" db="EMBL/GenBank/DDBJ databases">
        <title>Full genome sequence of Sphingomonas sp. 4R-6-7(HKS19).</title>
        <authorList>
            <person name="Im W.-T."/>
        </authorList>
    </citation>
    <scope>NUCLEOTIDE SEQUENCE [LARGE SCALE GENOMIC DNA]</scope>
    <source>
        <strain evidence="2 3">HKS19</strain>
    </source>
</reference>
<dbReference type="InterPro" id="IPR054189">
    <property type="entry name" value="DUF6894"/>
</dbReference>
<accession>A0A5B8LF42</accession>
<dbReference type="Pfam" id="PF21834">
    <property type="entry name" value="DUF6894"/>
    <property type="match status" value="1"/>
</dbReference>
<dbReference type="Proteomes" id="UP000315673">
    <property type="component" value="Chromosome"/>
</dbReference>
<evidence type="ECO:0000313" key="3">
    <source>
        <dbReference type="Proteomes" id="UP000315673"/>
    </source>
</evidence>
<proteinExistence type="predicted"/>
<evidence type="ECO:0000313" key="2">
    <source>
        <dbReference type="EMBL" id="QDZ06807.1"/>
    </source>
</evidence>
<name>A0A5B8LF42_9SPHN</name>
<dbReference type="KEGG" id="spai:FPZ24_04375"/>
<gene>
    <name evidence="2" type="ORF">FPZ24_04375</name>
</gene>
<dbReference type="RefSeq" id="WP_146569891.1">
    <property type="nucleotide sequence ID" value="NZ_CP042306.1"/>
</dbReference>